<evidence type="ECO:0008006" key="7">
    <source>
        <dbReference type="Google" id="ProtNLM"/>
    </source>
</evidence>
<evidence type="ECO:0000313" key="5">
    <source>
        <dbReference type="EMBL" id="GIG86076.1"/>
    </source>
</evidence>
<keyword evidence="2" id="KW-0732">Signal</keyword>
<keyword evidence="6" id="KW-1185">Reference proteome</keyword>
<name>A0ABQ4DUD4_9ACTN</name>
<dbReference type="InterPro" id="IPR019606">
    <property type="entry name" value="GerMN"/>
</dbReference>
<feature type="domain" description="GerMN" evidence="3">
    <location>
        <begin position="193"/>
        <end position="291"/>
    </location>
</feature>
<comment type="caution">
    <text evidence="5">The sequence shown here is derived from an EMBL/GenBank/DDBJ whole genome shotgun (WGS) entry which is preliminary data.</text>
</comment>
<evidence type="ECO:0000259" key="3">
    <source>
        <dbReference type="Pfam" id="PF10646"/>
    </source>
</evidence>
<evidence type="ECO:0000259" key="4">
    <source>
        <dbReference type="Pfam" id="PF10647"/>
    </source>
</evidence>
<evidence type="ECO:0000256" key="1">
    <source>
        <dbReference type="SAM" id="MobiDB-lite"/>
    </source>
</evidence>
<feature type="signal peptide" evidence="2">
    <location>
        <begin position="1"/>
        <end position="21"/>
    </location>
</feature>
<dbReference type="PROSITE" id="PS51257">
    <property type="entry name" value="PROKAR_LIPOPROTEIN"/>
    <property type="match status" value="1"/>
</dbReference>
<dbReference type="RefSeq" id="WP_203864680.1">
    <property type="nucleotide sequence ID" value="NZ_BONW01000002.1"/>
</dbReference>
<feature type="domain" description="Lipoprotein LpqB C-terminal" evidence="4">
    <location>
        <begin position="348"/>
        <end position="547"/>
    </location>
</feature>
<dbReference type="EMBL" id="BONW01000002">
    <property type="protein sequence ID" value="GIG86076.1"/>
    <property type="molecule type" value="Genomic_DNA"/>
</dbReference>
<dbReference type="Pfam" id="PF10646">
    <property type="entry name" value="Germane"/>
    <property type="match status" value="1"/>
</dbReference>
<protein>
    <recommendedName>
        <fullName evidence="7">GerMN domain-containing protein</fullName>
    </recommendedName>
</protein>
<sequence length="605" mass="64026">MNRRRLALGAVAVLLSGLVGCGIPDETDVRIDGRGPVANTAPEARTGGQPPGRTDSGSDQETFAMNYLTAAAGEPGDAYKRVNEFILEGSRLKPKAEDDGAVNVVRIDADKGGIVVTQRNDGTSVVTVFVQQVGVLQGNGSIDEPVEAKTSYSFVIGGAPTDPGLGGGLWVLEPPSVLLMADTALATYYQETTIYFWNFDKTTLLPDLRYLPRSVPVQAHATAVLNWLIDGPSHWLTPVAARLPEGTTPVGNVPVPERGGRLEVNLSVKAGALETDLDLQQLFTQIVWSLRLNQLLDNELELKIQNQPRMVEVADDYRQKHPLYQIDGAPVGYAVFDGRIHELAGSASPVSVPIPATENQNIVTAGMSRDGDAVAVALVRREGDSVRLRTGSGVKVAQTLVNSGGRYTTLGRPVWLKETGNGGPVGLVVADDRLMTFTAGGPNLNAVSFSGTAPSVSAVGAAMDGNRIAFVSKGQLYVAGVRLESDGLKVVSTRRLSTSLHELSAVDWFGENLLVVAGMDGTGHRAIHRVNVDSARESPQGVNLGAAPIEALAAYPVEGQPFQLMHEANQVAFMGDQAISPKQVAPGEVPPPSSSTSANAAFYLY</sequence>
<dbReference type="Pfam" id="PF10647">
    <property type="entry name" value="Gmad1"/>
    <property type="match status" value="1"/>
</dbReference>
<feature type="region of interest" description="Disordered" evidence="1">
    <location>
        <begin position="29"/>
        <end position="60"/>
    </location>
</feature>
<dbReference type="SUPFAM" id="SSF82171">
    <property type="entry name" value="DPP6 N-terminal domain-like"/>
    <property type="match status" value="1"/>
</dbReference>
<dbReference type="Proteomes" id="UP000646749">
    <property type="component" value="Unassembled WGS sequence"/>
</dbReference>
<accession>A0ABQ4DUD4</accession>
<evidence type="ECO:0000256" key="2">
    <source>
        <dbReference type="SAM" id="SignalP"/>
    </source>
</evidence>
<feature type="chain" id="PRO_5046932418" description="GerMN domain-containing protein" evidence="2">
    <location>
        <begin position="22"/>
        <end position="605"/>
    </location>
</feature>
<reference evidence="5 6" key="1">
    <citation type="submission" date="2021-01" db="EMBL/GenBank/DDBJ databases">
        <title>Whole genome shotgun sequence of Plantactinospora endophytica NBRC 110450.</title>
        <authorList>
            <person name="Komaki H."/>
            <person name="Tamura T."/>
        </authorList>
    </citation>
    <scope>NUCLEOTIDE SEQUENCE [LARGE SCALE GENOMIC DNA]</scope>
    <source>
        <strain evidence="5 6">NBRC 110450</strain>
    </source>
</reference>
<evidence type="ECO:0000313" key="6">
    <source>
        <dbReference type="Proteomes" id="UP000646749"/>
    </source>
</evidence>
<organism evidence="5 6">
    <name type="scientific">Plantactinospora endophytica</name>
    <dbReference type="NCBI Taxonomy" id="673535"/>
    <lineage>
        <taxon>Bacteria</taxon>
        <taxon>Bacillati</taxon>
        <taxon>Actinomycetota</taxon>
        <taxon>Actinomycetes</taxon>
        <taxon>Micromonosporales</taxon>
        <taxon>Micromonosporaceae</taxon>
        <taxon>Plantactinospora</taxon>
    </lineage>
</organism>
<proteinExistence type="predicted"/>
<gene>
    <name evidence="5" type="ORF">Pen02_10120</name>
</gene>
<dbReference type="InterPro" id="IPR018910">
    <property type="entry name" value="LpqB_C"/>
</dbReference>